<gene>
    <name evidence="1" type="ORF">ZHAS_00002876</name>
</gene>
<dbReference type="PANTHER" id="PTHR13593:SF149">
    <property type="entry name" value="PHOSPHATIDYLINOSITOL-SPECIFIC PHOSPHOLIPASE C X DOMAIN CONTAINING, ISOFORM A"/>
    <property type="match status" value="1"/>
</dbReference>
<dbReference type="InterPro" id="IPR017946">
    <property type="entry name" value="PLC-like_Pdiesterase_TIM-brl"/>
</dbReference>
<evidence type="ECO:0000313" key="3">
    <source>
        <dbReference type="Proteomes" id="UP000030765"/>
    </source>
</evidence>
<proteinExistence type="predicted"/>
<sequence>MTEESATDTEVQLKYFITQGWEDVRSQLRLGARYLDIRISEYVSSDVRFWAVHNMVKMHPLRNILEQVRKFVQETNEIVIFDIHSFPKGFNCLQDYLDLVQFIRDEIEDLMVSPFIGWHGTLNQVWASGKNVIVSFADADVVNAFPNHLWIGTRFRIHYVDDKYEVKEYLYSKRWERR</sequence>
<dbReference type="Gene3D" id="3.20.20.190">
    <property type="entry name" value="Phosphatidylinositol (PI) phosphodiesterase"/>
    <property type="match status" value="1"/>
</dbReference>
<dbReference type="PANTHER" id="PTHR13593">
    <property type="match status" value="1"/>
</dbReference>
<accession>A0A084VD77</accession>
<dbReference type="SUPFAM" id="SSF51695">
    <property type="entry name" value="PLC-like phosphodiesterases"/>
    <property type="match status" value="1"/>
</dbReference>
<dbReference type="VEuPathDB" id="VectorBase:ASIS023674"/>
<name>A0A084VD77_ANOSI</name>
<reference evidence="1 3" key="1">
    <citation type="journal article" date="2014" name="BMC Genomics">
        <title>Genome sequence of Anopheles sinensis provides insight into genetics basis of mosquito competence for malaria parasites.</title>
        <authorList>
            <person name="Zhou D."/>
            <person name="Zhang D."/>
            <person name="Ding G."/>
            <person name="Shi L."/>
            <person name="Hou Q."/>
            <person name="Ye Y."/>
            <person name="Xu Y."/>
            <person name="Zhou H."/>
            <person name="Xiong C."/>
            <person name="Li S."/>
            <person name="Yu J."/>
            <person name="Hong S."/>
            <person name="Yu X."/>
            <person name="Zou P."/>
            <person name="Chen C."/>
            <person name="Chang X."/>
            <person name="Wang W."/>
            <person name="Lv Y."/>
            <person name="Sun Y."/>
            <person name="Ma L."/>
            <person name="Shen B."/>
            <person name="Zhu C."/>
        </authorList>
    </citation>
    <scope>NUCLEOTIDE SEQUENCE [LARGE SCALE GENOMIC DNA]</scope>
</reference>
<dbReference type="OrthoDB" id="1046782at2759"/>
<dbReference type="EMBL" id="KE524650">
    <property type="protein sequence ID" value="KFB35921.1"/>
    <property type="molecule type" value="Genomic_DNA"/>
</dbReference>
<dbReference type="Proteomes" id="UP000030765">
    <property type="component" value="Unassembled WGS sequence"/>
</dbReference>
<evidence type="ECO:0000313" key="2">
    <source>
        <dbReference type="EnsemblMetazoa" id="ASIC002876-PA"/>
    </source>
</evidence>
<dbReference type="GO" id="GO:0006629">
    <property type="term" value="P:lipid metabolic process"/>
    <property type="evidence" value="ECO:0007669"/>
    <property type="project" value="InterPro"/>
</dbReference>
<reference evidence="2" key="2">
    <citation type="submission" date="2020-05" db="UniProtKB">
        <authorList>
            <consortium name="EnsemblMetazoa"/>
        </authorList>
    </citation>
    <scope>IDENTIFICATION</scope>
</reference>
<protein>
    <submittedName>
        <fullName evidence="1">AGAP006088-PA-like protein</fullName>
    </submittedName>
</protein>
<dbReference type="OMA" id="YSKRWER"/>
<dbReference type="GO" id="GO:0008081">
    <property type="term" value="F:phosphoric diester hydrolase activity"/>
    <property type="evidence" value="ECO:0007669"/>
    <property type="project" value="InterPro"/>
</dbReference>
<dbReference type="EMBL" id="ATLV01011187">
    <property type="status" value="NOT_ANNOTATED_CDS"/>
    <property type="molecule type" value="Genomic_DNA"/>
</dbReference>
<keyword evidence="3" id="KW-1185">Reference proteome</keyword>
<evidence type="ECO:0000313" key="1">
    <source>
        <dbReference type="EMBL" id="KFB35921.1"/>
    </source>
</evidence>
<dbReference type="VEuPathDB" id="VectorBase:ASIC002876"/>
<organism evidence="1">
    <name type="scientific">Anopheles sinensis</name>
    <name type="common">Mosquito</name>
    <dbReference type="NCBI Taxonomy" id="74873"/>
    <lineage>
        <taxon>Eukaryota</taxon>
        <taxon>Metazoa</taxon>
        <taxon>Ecdysozoa</taxon>
        <taxon>Arthropoda</taxon>
        <taxon>Hexapoda</taxon>
        <taxon>Insecta</taxon>
        <taxon>Pterygota</taxon>
        <taxon>Neoptera</taxon>
        <taxon>Endopterygota</taxon>
        <taxon>Diptera</taxon>
        <taxon>Nematocera</taxon>
        <taxon>Culicoidea</taxon>
        <taxon>Culicidae</taxon>
        <taxon>Anophelinae</taxon>
        <taxon>Anopheles</taxon>
    </lineage>
</organism>
<dbReference type="EnsemblMetazoa" id="ASIC002876-RA">
    <property type="protein sequence ID" value="ASIC002876-PA"/>
    <property type="gene ID" value="ASIC002876"/>
</dbReference>
<dbReference type="InterPro" id="IPR051057">
    <property type="entry name" value="PI-PLC_domain"/>
</dbReference>
<dbReference type="AlphaFoldDB" id="A0A084VD77"/>